<keyword evidence="3 7" id="KW-0812">Transmembrane</keyword>
<evidence type="ECO:0000256" key="4">
    <source>
        <dbReference type="ARBA" id="ARBA00022989"/>
    </source>
</evidence>
<evidence type="ECO:0000256" key="5">
    <source>
        <dbReference type="ARBA" id="ARBA00023136"/>
    </source>
</evidence>
<dbReference type="InParanoid" id="A0A2H3CGL6"/>
<dbReference type="OrthoDB" id="2949382at2759"/>
<evidence type="ECO:0000256" key="3">
    <source>
        <dbReference type="ARBA" id="ARBA00022692"/>
    </source>
</evidence>
<accession>A0A2H3CGL6</accession>
<sequence>MSTYSADSVSSKRRPAGPSIFAAPADEKQDGESELAIKNDDLIDPVSEKRLLRRLDLRLMPSVVLLYLFNIVARNNIGNARILNADTALRGVLSGFIAHGVGHLNGARGLEGWRWLFIVEGAPSCLFAIGLLFFLPSYPENALWLSSEDRDLSIRHLKHEACKSTGHDKLTWEGAKTTLKDGRLYLHYLAFFAPTTTFSSLSLFSPTLVSGLGYEGLNAQLFTIPPLVLAIAASVLVSWIIDRYRTRWMPAFISMVFSGVSFFIQGALPPTSFKARYAMLCTGTMFLYAAFPLLLTWLTGNIRGTDAMTMAIPMNMMMGTFGMITGELLSLLCD</sequence>
<keyword evidence="9" id="KW-1185">Reference proteome</keyword>
<comment type="subcellular location">
    <subcellularLocation>
        <location evidence="1">Membrane</location>
        <topology evidence="1">Multi-pass membrane protein</topology>
    </subcellularLocation>
</comment>
<feature type="transmembrane region" description="Helical" evidence="7">
    <location>
        <begin position="185"/>
        <end position="204"/>
    </location>
</feature>
<dbReference type="Proteomes" id="UP000217790">
    <property type="component" value="Unassembled WGS sequence"/>
</dbReference>
<dbReference type="GO" id="GO:0016020">
    <property type="term" value="C:membrane"/>
    <property type="evidence" value="ECO:0007669"/>
    <property type="project" value="UniProtKB-SubCell"/>
</dbReference>
<keyword evidence="2" id="KW-0813">Transport</keyword>
<reference evidence="9" key="1">
    <citation type="journal article" date="2017" name="Nat. Ecol. Evol.">
        <title>Genome expansion and lineage-specific genetic innovations in the forest pathogenic fungi Armillaria.</title>
        <authorList>
            <person name="Sipos G."/>
            <person name="Prasanna A.N."/>
            <person name="Walter M.C."/>
            <person name="O'Connor E."/>
            <person name="Balint B."/>
            <person name="Krizsan K."/>
            <person name="Kiss B."/>
            <person name="Hess J."/>
            <person name="Varga T."/>
            <person name="Slot J."/>
            <person name="Riley R."/>
            <person name="Boka B."/>
            <person name="Rigling D."/>
            <person name="Barry K."/>
            <person name="Lee J."/>
            <person name="Mihaltcheva S."/>
            <person name="LaButti K."/>
            <person name="Lipzen A."/>
            <person name="Waldron R."/>
            <person name="Moloney N.M."/>
            <person name="Sperisen C."/>
            <person name="Kredics L."/>
            <person name="Vagvoelgyi C."/>
            <person name="Patrignani A."/>
            <person name="Fitzpatrick D."/>
            <person name="Nagy I."/>
            <person name="Doyle S."/>
            <person name="Anderson J.B."/>
            <person name="Grigoriev I.V."/>
            <person name="Gueldener U."/>
            <person name="Muensterkoetter M."/>
            <person name="Nagy L.G."/>
        </authorList>
    </citation>
    <scope>NUCLEOTIDE SEQUENCE [LARGE SCALE GENOMIC DNA]</scope>
    <source>
        <strain evidence="9">Ar21-2</strain>
    </source>
</reference>
<feature type="transmembrane region" description="Helical" evidence="7">
    <location>
        <begin position="248"/>
        <end position="265"/>
    </location>
</feature>
<dbReference type="PANTHER" id="PTHR43791:SF49">
    <property type="entry name" value="TRANSPORTER, PUTATIVE (AFU_ORTHOLOGUE AFUA_4G04250)-RELATED"/>
    <property type="match status" value="1"/>
</dbReference>
<evidence type="ECO:0000256" key="7">
    <source>
        <dbReference type="SAM" id="Phobius"/>
    </source>
</evidence>
<feature type="transmembrane region" description="Helical" evidence="7">
    <location>
        <begin position="310"/>
        <end position="332"/>
    </location>
</feature>
<dbReference type="EMBL" id="KZ293744">
    <property type="protein sequence ID" value="PBK80484.1"/>
    <property type="molecule type" value="Genomic_DNA"/>
</dbReference>
<feature type="transmembrane region" description="Helical" evidence="7">
    <location>
        <begin position="113"/>
        <end position="135"/>
    </location>
</feature>
<dbReference type="Pfam" id="PF07690">
    <property type="entry name" value="MFS_1"/>
    <property type="match status" value="1"/>
</dbReference>
<dbReference type="STRING" id="47427.A0A2H3CGL6"/>
<protein>
    <submittedName>
        <fullName evidence="8">MFS general substrate transporter</fullName>
    </submittedName>
</protein>
<dbReference type="AlphaFoldDB" id="A0A2H3CGL6"/>
<proteinExistence type="predicted"/>
<keyword evidence="4 7" id="KW-1133">Transmembrane helix</keyword>
<feature type="transmembrane region" description="Helical" evidence="7">
    <location>
        <begin position="277"/>
        <end position="298"/>
    </location>
</feature>
<name>A0A2H3CGL6_ARMGA</name>
<dbReference type="SUPFAM" id="SSF103473">
    <property type="entry name" value="MFS general substrate transporter"/>
    <property type="match status" value="1"/>
</dbReference>
<evidence type="ECO:0000256" key="6">
    <source>
        <dbReference type="SAM" id="MobiDB-lite"/>
    </source>
</evidence>
<dbReference type="GO" id="GO:0022857">
    <property type="term" value="F:transmembrane transporter activity"/>
    <property type="evidence" value="ECO:0007669"/>
    <property type="project" value="InterPro"/>
</dbReference>
<organism evidence="8 9">
    <name type="scientific">Armillaria gallica</name>
    <name type="common">Bulbous honey fungus</name>
    <name type="synonym">Armillaria bulbosa</name>
    <dbReference type="NCBI Taxonomy" id="47427"/>
    <lineage>
        <taxon>Eukaryota</taxon>
        <taxon>Fungi</taxon>
        <taxon>Dikarya</taxon>
        <taxon>Basidiomycota</taxon>
        <taxon>Agaricomycotina</taxon>
        <taxon>Agaricomycetes</taxon>
        <taxon>Agaricomycetidae</taxon>
        <taxon>Agaricales</taxon>
        <taxon>Marasmiineae</taxon>
        <taxon>Physalacriaceae</taxon>
        <taxon>Armillaria</taxon>
    </lineage>
</organism>
<evidence type="ECO:0000256" key="2">
    <source>
        <dbReference type="ARBA" id="ARBA00022448"/>
    </source>
</evidence>
<dbReference type="Gene3D" id="1.20.1250.20">
    <property type="entry name" value="MFS general substrate transporter like domains"/>
    <property type="match status" value="1"/>
</dbReference>
<evidence type="ECO:0000313" key="8">
    <source>
        <dbReference type="EMBL" id="PBK80484.1"/>
    </source>
</evidence>
<keyword evidence="5 7" id="KW-0472">Membrane</keyword>
<dbReference type="InterPro" id="IPR011701">
    <property type="entry name" value="MFS"/>
</dbReference>
<dbReference type="InterPro" id="IPR036259">
    <property type="entry name" value="MFS_trans_sf"/>
</dbReference>
<feature type="region of interest" description="Disordered" evidence="6">
    <location>
        <begin position="1"/>
        <end position="32"/>
    </location>
</feature>
<gene>
    <name evidence="8" type="ORF">ARMGADRAFT_1092168</name>
</gene>
<dbReference type="PANTHER" id="PTHR43791">
    <property type="entry name" value="PERMEASE-RELATED"/>
    <property type="match status" value="1"/>
</dbReference>
<feature type="transmembrane region" description="Helical" evidence="7">
    <location>
        <begin position="224"/>
        <end position="241"/>
    </location>
</feature>
<evidence type="ECO:0000313" key="9">
    <source>
        <dbReference type="Proteomes" id="UP000217790"/>
    </source>
</evidence>
<evidence type="ECO:0000256" key="1">
    <source>
        <dbReference type="ARBA" id="ARBA00004141"/>
    </source>
</evidence>